<dbReference type="PROSITE" id="PS50109">
    <property type="entry name" value="HIS_KIN"/>
    <property type="match status" value="1"/>
</dbReference>
<name>A0A8J2V5J7_9PROT</name>
<dbReference type="InterPro" id="IPR003661">
    <property type="entry name" value="HisK_dim/P_dom"/>
</dbReference>
<evidence type="ECO:0000256" key="7">
    <source>
        <dbReference type="ARBA" id="ARBA00022741"/>
    </source>
</evidence>
<proteinExistence type="predicted"/>
<evidence type="ECO:0000313" key="14">
    <source>
        <dbReference type="EMBL" id="GGD12739.1"/>
    </source>
</evidence>
<evidence type="ECO:0000259" key="13">
    <source>
        <dbReference type="PROSITE" id="PS50109"/>
    </source>
</evidence>
<keyword evidence="11 12" id="KW-0472">Membrane</keyword>
<keyword evidence="9" id="KW-0067">ATP-binding</keyword>
<keyword evidence="12" id="KW-0812">Transmembrane</keyword>
<reference evidence="14" key="1">
    <citation type="journal article" date="2014" name="Int. J. Syst. Evol. Microbiol.">
        <title>Complete genome sequence of Corynebacterium casei LMG S-19264T (=DSM 44701T), isolated from a smear-ripened cheese.</title>
        <authorList>
            <consortium name="US DOE Joint Genome Institute (JGI-PGF)"/>
            <person name="Walter F."/>
            <person name="Albersmeier A."/>
            <person name="Kalinowski J."/>
            <person name="Ruckert C."/>
        </authorList>
    </citation>
    <scope>NUCLEOTIDE SEQUENCE</scope>
    <source>
        <strain evidence="14">CGMCC 1.12921</strain>
    </source>
</reference>
<dbReference type="SMART" id="SM00091">
    <property type="entry name" value="PAS"/>
    <property type="match status" value="1"/>
</dbReference>
<dbReference type="InterPro" id="IPR005467">
    <property type="entry name" value="His_kinase_dom"/>
</dbReference>
<keyword evidence="15" id="KW-1185">Reference proteome</keyword>
<dbReference type="FunFam" id="1.10.287.130:FF:000008">
    <property type="entry name" value="Two-component sensor histidine kinase"/>
    <property type="match status" value="1"/>
</dbReference>
<evidence type="ECO:0000256" key="6">
    <source>
        <dbReference type="ARBA" id="ARBA00022679"/>
    </source>
</evidence>
<keyword evidence="12" id="KW-1133">Transmembrane helix</keyword>
<keyword evidence="10" id="KW-0902">Two-component regulatory system</keyword>
<comment type="caution">
    <text evidence="14">The sequence shown here is derived from an EMBL/GenBank/DDBJ whole genome shotgun (WGS) entry which is preliminary data.</text>
</comment>
<dbReference type="InterPro" id="IPR036097">
    <property type="entry name" value="HisK_dim/P_sf"/>
</dbReference>
<dbReference type="GO" id="GO:0004721">
    <property type="term" value="F:phosphoprotein phosphatase activity"/>
    <property type="evidence" value="ECO:0007669"/>
    <property type="project" value="TreeGrafter"/>
</dbReference>
<dbReference type="PRINTS" id="PR00344">
    <property type="entry name" value="BCTRLSENSOR"/>
</dbReference>
<dbReference type="SMART" id="SM00388">
    <property type="entry name" value="HisKA"/>
    <property type="match status" value="1"/>
</dbReference>
<keyword evidence="8 14" id="KW-0418">Kinase</keyword>
<dbReference type="InterPro" id="IPR003594">
    <property type="entry name" value="HATPase_dom"/>
</dbReference>
<dbReference type="SUPFAM" id="SSF55785">
    <property type="entry name" value="PYP-like sensor domain (PAS domain)"/>
    <property type="match status" value="1"/>
</dbReference>
<organism evidence="14 15">
    <name type="scientific">Aquisalinus flavus</name>
    <dbReference type="NCBI Taxonomy" id="1526572"/>
    <lineage>
        <taxon>Bacteria</taxon>
        <taxon>Pseudomonadati</taxon>
        <taxon>Pseudomonadota</taxon>
        <taxon>Alphaproteobacteria</taxon>
        <taxon>Parvularculales</taxon>
        <taxon>Parvularculaceae</taxon>
        <taxon>Aquisalinus</taxon>
    </lineage>
</organism>
<dbReference type="Proteomes" id="UP000613582">
    <property type="component" value="Unassembled WGS sequence"/>
</dbReference>
<dbReference type="SMART" id="SM00387">
    <property type="entry name" value="HATPase_c"/>
    <property type="match status" value="1"/>
</dbReference>
<keyword evidence="7" id="KW-0547">Nucleotide-binding</keyword>
<dbReference type="Pfam" id="PF00512">
    <property type="entry name" value="HisKA"/>
    <property type="match status" value="1"/>
</dbReference>
<dbReference type="PANTHER" id="PTHR45453">
    <property type="entry name" value="PHOSPHATE REGULON SENSOR PROTEIN PHOR"/>
    <property type="match status" value="1"/>
</dbReference>
<dbReference type="GO" id="GO:0000155">
    <property type="term" value="F:phosphorelay sensor kinase activity"/>
    <property type="evidence" value="ECO:0007669"/>
    <property type="project" value="InterPro"/>
</dbReference>
<sequence>MTTGLDEEIRQIARRVRLTDFFWAAGLSGGACGIFAAITETPFFQAALIWIVIVAGLAARYFLARINWSRPARRMVQEQLILFQRLRTVLNALPEPVILLQAEGKIELANPATKEFFKTEPEGKFLTEIFRAPIVGNALEAAMNSGQPQIADFTIGGSVERHCRLFVTPLAARQQGGDGDGPVEDGLLVFISDLSTERRLQKMRTDFIANASHELRTPLASMLGFIETLRGHAKDDPEARERFLGIMQAQAERMLRLVRDLMSLSTIELNEHMPPRDIIDPVAVAEDVKASLAPVASEYEGRVRVETDLDGEVRAIHGDRDELVQIIQNLTDNALKYAGRNPTVTIRIGRGEPEAPGPDAIRTGDTAAQISARAGLKTADLIYVQVRDDGRGIDRADLPRLTERFYRVDVEESRSRGGTGLGLAIVKHIVNRHNGGLQIESSLGHGSSFTCFFRPARKIVISPPSP</sequence>
<evidence type="ECO:0000256" key="2">
    <source>
        <dbReference type="ARBA" id="ARBA00004236"/>
    </source>
</evidence>
<dbReference type="AlphaFoldDB" id="A0A8J2V5J7"/>
<feature type="domain" description="Histidine kinase" evidence="13">
    <location>
        <begin position="210"/>
        <end position="457"/>
    </location>
</feature>
<dbReference type="Gene3D" id="3.30.565.10">
    <property type="entry name" value="Histidine kinase-like ATPase, C-terminal domain"/>
    <property type="match status" value="1"/>
</dbReference>
<dbReference type="CDD" id="cd00082">
    <property type="entry name" value="HisKA"/>
    <property type="match status" value="1"/>
</dbReference>
<dbReference type="InterPro" id="IPR036890">
    <property type="entry name" value="HATPase_C_sf"/>
</dbReference>
<dbReference type="Pfam" id="PF02518">
    <property type="entry name" value="HATPase_c"/>
    <property type="match status" value="1"/>
</dbReference>
<dbReference type="InterPro" id="IPR004358">
    <property type="entry name" value="Sig_transdc_His_kin-like_C"/>
</dbReference>
<keyword evidence="4" id="KW-1003">Cell membrane</keyword>
<dbReference type="GO" id="GO:0016036">
    <property type="term" value="P:cellular response to phosphate starvation"/>
    <property type="evidence" value="ECO:0007669"/>
    <property type="project" value="TreeGrafter"/>
</dbReference>
<feature type="transmembrane region" description="Helical" evidence="12">
    <location>
        <begin position="21"/>
        <end position="38"/>
    </location>
</feature>
<feature type="transmembrane region" description="Helical" evidence="12">
    <location>
        <begin position="44"/>
        <end position="63"/>
    </location>
</feature>
<accession>A0A8J2V5J7</accession>
<protein>
    <recommendedName>
        <fullName evidence="3">histidine kinase</fullName>
        <ecNumber evidence="3">2.7.13.3</ecNumber>
    </recommendedName>
</protein>
<reference evidence="14" key="2">
    <citation type="submission" date="2020-09" db="EMBL/GenBank/DDBJ databases">
        <authorList>
            <person name="Sun Q."/>
            <person name="Zhou Y."/>
        </authorList>
    </citation>
    <scope>NUCLEOTIDE SEQUENCE</scope>
    <source>
        <strain evidence="14">CGMCC 1.12921</strain>
    </source>
</reference>
<evidence type="ECO:0000256" key="8">
    <source>
        <dbReference type="ARBA" id="ARBA00022777"/>
    </source>
</evidence>
<gene>
    <name evidence="14" type="primary">phoR</name>
    <name evidence="14" type="ORF">GCM10011342_21900</name>
</gene>
<dbReference type="SUPFAM" id="SSF47384">
    <property type="entry name" value="Homodimeric domain of signal transducing histidine kinase"/>
    <property type="match status" value="1"/>
</dbReference>
<dbReference type="SUPFAM" id="SSF55874">
    <property type="entry name" value="ATPase domain of HSP90 chaperone/DNA topoisomerase II/histidine kinase"/>
    <property type="match status" value="1"/>
</dbReference>
<keyword evidence="6" id="KW-0808">Transferase</keyword>
<evidence type="ECO:0000256" key="11">
    <source>
        <dbReference type="ARBA" id="ARBA00023136"/>
    </source>
</evidence>
<evidence type="ECO:0000256" key="1">
    <source>
        <dbReference type="ARBA" id="ARBA00000085"/>
    </source>
</evidence>
<evidence type="ECO:0000256" key="9">
    <source>
        <dbReference type="ARBA" id="ARBA00022840"/>
    </source>
</evidence>
<keyword evidence="5" id="KW-0597">Phosphoprotein</keyword>
<dbReference type="GO" id="GO:0005524">
    <property type="term" value="F:ATP binding"/>
    <property type="evidence" value="ECO:0007669"/>
    <property type="project" value="UniProtKB-KW"/>
</dbReference>
<evidence type="ECO:0000256" key="10">
    <source>
        <dbReference type="ARBA" id="ARBA00023012"/>
    </source>
</evidence>
<evidence type="ECO:0000313" key="15">
    <source>
        <dbReference type="Proteomes" id="UP000613582"/>
    </source>
</evidence>
<dbReference type="PANTHER" id="PTHR45453:SF1">
    <property type="entry name" value="PHOSPHATE REGULON SENSOR PROTEIN PHOR"/>
    <property type="match status" value="1"/>
</dbReference>
<dbReference type="Gene3D" id="3.30.450.20">
    <property type="entry name" value="PAS domain"/>
    <property type="match status" value="1"/>
</dbReference>
<dbReference type="InterPro" id="IPR050351">
    <property type="entry name" value="BphY/WalK/GraS-like"/>
</dbReference>
<dbReference type="Gene3D" id="1.10.287.130">
    <property type="match status" value="1"/>
</dbReference>
<dbReference type="InterPro" id="IPR000014">
    <property type="entry name" value="PAS"/>
</dbReference>
<comment type="subcellular location">
    <subcellularLocation>
        <location evidence="2">Cell membrane</location>
    </subcellularLocation>
</comment>
<evidence type="ECO:0000256" key="3">
    <source>
        <dbReference type="ARBA" id="ARBA00012438"/>
    </source>
</evidence>
<dbReference type="Pfam" id="PF13188">
    <property type="entry name" value="PAS_8"/>
    <property type="match status" value="1"/>
</dbReference>
<dbReference type="EC" id="2.7.13.3" evidence="3"/>
<evidence type="ECO:0000256" key="4">
    <source>
        <dbReference type="ARBA" id="ARBA00022475"/>
    </source>
</evidence>
<comment type="catalytic activity">
    <reaction evidence="1">
        <text>ATP + protein L-histidine = ADP + protein N-phospho-L-histidine.</text>
        <dbReference type="EC" id="2.7.13.3"/>
    </reaction>
</comment>
<evidence type="ECO:0000256" key="12">
    <source>
        <dbReference type="SAM" id="Phobius"/>
    </source>
</evidence>
<dbReference type="EMBL" id="BMGH01000001">
    <property type="protein sequence ID" value="GGD12739.1"/>
    <property type="molecule type" value="Genomic_DNA"/>
</dbReference>
<dbReference type="InterPro" id="IPR035965">
    <property type="entry name" value="PAS-like_dom_sf"/>
</dbReference>
<evidence type="ECO:0000256" key="5">
    <source>
        <dbReference type="ARBA" id="ARBA00022553"/>
    </source>
</evidence>
<dbReference type="RefSeq" id="WP_188158382.1">
    <property type="nucleotide sequence ID" value="NZ_BMGH01000001.1"/>
</dbReference>
<dbReference type="GO" id="GO:0005886">
    <property type="term" value="C:plasma membrane"/>
    <property type="evidence" value="ECO:0007669"/>
    <property type="project" value="UniProtKB-SubCell"/>
</dbReference>